<dbReference type="InterPro" id="IPR036915">
    <property type="entry name" value="Cyclin-like_sf"/>
</dbReference>
<dbReference type="Gene3D" id="1.10.472.10">
    <property type="entry name" value="Cyclin-like"/>
    <property type="match status" value="1"/>
</dbReference>
<dbReference type="PANTHER" id="PTHR21615:SF2">
    <property type="entry name" value="CYCLIN N-TERMINAL DOMAIN-CONTAINING PROTEIN 1"/>
    <property type="match status" value="1"/>
</dbReference>
<evidence type="ECO:0000313" key="8">
    <source>
        <dbReference type="Proteomes" id="UP000449547"/>
    </source>
</evidence>
<keyword evidence="1" id="KW-0132">Cell division</keyword>
<feature type="domain" description="Cyclin-like" evidence="6">
    <location>
        <begin position="67"/>
        <end position="190"/>
    </location>
</feature>
<comment type="caution">
    <text evidence="7">The sequence shown here is derived from an EMBL/GenBank/DDBJ whole genome shotgun (WGS) entry which is preliminary data.</text>
</comment>
<feature type="region of interest" description="Disordered" evidence="5">
    <location>
        <begin position="390"/>
        <end position="413"/>
    </location>
</feature>
<dbReference type="SMART" id="SM00385">
    <property type="entry name" value="CYCLIN"/>
    <property type="match status" value="1"/>
</dbReference>
<evidence type="ECO:0000256" key="4">
    <source>
        <dbReference type="RuleBase" id="RU000383"/>
    </source>
</evidence>
<dbReference type="InterPro" id="IPR048258">
    <property type="entry name" value="Cyclins_cyclin-box"/>
</dbReference>
<protein>
    <recommendedName>
        <fullName evidence="6">Cyclin-like domain-containing protein</fullName>
    </recommendedName>
</protein>
<evidence type="ECO:0000259" key="6">
    <source>
        <dbReference type="SMART" id="SM00385"/>
    </source>
</evidence>
<reference evidence="7 8" key="1">
    <citation type="submission" date="2019-07" db="EMBL/GenBank/DDBJ databases">
        <title>Genome assembly of two rare yeast pathogens: Diutina rugosa and Trichomonascus ciferrii.</title>
        <authorList>
            <person name="Mixao V."/>
            <person name="Saus E."/>
            <person name="Hansen A."/>
            <person name="Lass-Flor C."/>
            <person name="Gabaldon T."/>
        </authorList>
    </citation>
    <scope>NUCLEOTIDE SEQUENCE [LARGE SCALE GENOMIC DNA]</scope>
    <source>
        <strain evidence="7 8">CBS 613</strain>
    </source>
</reference>
<keyword evidence="8" id="KW-1185">Reference proteome</keyword>
<dbReference type="AlphaFoldDB" id="A0A642UT88"/>
<dbReference type="InterPro" id="IPR013763">
    <property type="entry name" value="Cyclin-like_dom"/>
</dbReference>
<dbReference type="GO" id="GO:0051301">
    <property type="term" value="P:cell division"/>
    <property type="evidence" value="ECO:0007669"/>
    <property type="project" value="UniProtKB-KW"/>
</dbReference>
<dbReference type="SUPFAM" id="SSF47954">
    <property type="entry name" value="Cyclin-like"/>
    <property type="match status" value="1"/>
</dbReference>
<dbReference type="PROSITE" id="PS00292">
    <property type="entry name" value="CYCLINS"/>
    <property type="match status" value="1"/>
</dbReference>
<feature type="compositionally biased region" description="Low complexity" evidence="5">
    <location>
        <begin position="446"/>
        <end position="457"/>
    </location>
</feature>
<dbReference type="RefSeq" id="XP_034013439.1">
    <property type="nucleotide sequence ID" value="XM_034154339.1"/>
</dbReference>
<evidence type="ECO:0000313" key="7">
    <source>
        <dbReference type="EMBL" id="KAA8904924.1"/>
    </source>
</evidence>
<dbReference type="PANTHER" id="PTHR21615">
    <property type="entry name" value="CYCLIN N-TERMINAL DOMAIN-CONTAINING PROTEIN 1"/>
    <property type="match status" value="1"/>
</dbReference>
<keyword evidence="2 4" id="KW-0195">Cyclin</keyword>
<evidence type="ECO:0000256" key="3">
    <source>
        <dbReference type="ARBA" id="ARBA00023306"/>
    </source>
</evidence>
<gene>
    <name evidence="7" type="ORF">DIURU_001760</name>
</gene>
<dbReference type="InterPro" id="IPR006671">
    <property type="entry name" value="Cyclin_N"/>
</dbReference>
<dbReference type="OrthoDB" id="5590282at2759"/>
<evidence type="ECO:0000256" key="1">
    <source>
        <dbReference type="ARBA" id="ARBA00022618"/>
    </source>
</evidence>
<dbReference type="Pfam" id="PF00134">
    <property type="entry name" value="Cyclin_N"/>
    <property type="match status" value="1"/>
</dbReference>
<dbReference type="EMBL" id="SWFT01000051">
    <property type="protein sequence ID" value="KAA8904924.1"/>
    <property type="molecule type" value="Genomic_DNA"/>
</dbReference>
<evidence type="ECO:0000256" key="5">
    <source>
        <dbReference type="SAM" id="MobiDB-lite"/>
    </source>
</evidence>
<dbReference type="VEuPathDB" id="FungiDB:DIURU_001760"/>
<proteinExistence type="inferred from homology"/>
<comment type="similarity">
    <text evidence="4">Belongs to the cyclin family.</text>
</comment>
<keyword evidence="3" id="KW-0131">Cell cycle</keyword>
<dbReference type="Proteomes" id="UP000449547">
    <property type="component" value="Unassembled WGS sequence"/>
</dbReference>
<feature type="region of interest" description="Disordered" evidence="5">
    <location>
        <begin position="442"/>
        <end position="481"/>
    </location>
</feature>
<accession>A0A642UT88</accession>
<organism evidence="7 8">
    <name type="scientific">Diutina rugosa</name>
    <name type="common">Yeast</name>
    <name type="synonym">Candida rugosa</name>
    <dbReference type="NCBI Taxonomy" id="5481"/>
    <lineage>
        <taxon>Eukaryota</taxon>
        <taxon>Fungi</taxon>
        <taxon>Dikarya</taxon>
        <taxon>Ascomycota</taxon>
        <taxon>Saccharomycotina</taxon>
        <taxon>Pichiomycetes</taxon>
        <taxon>Debaryomycetaceae</taxon>
        <taxon>Diutina</taxon>
    </lineage>
</organism>
<dbReference type="GeneID" id="54780413"/>
<feature type="compositionally biased region" description="Low complexity" evidence="5">
    <location>
        <begin position="467"/>
        <end position="481"/>
    </location>
</feature>
<name>A0A642UT88_DIURU</name>
<evidence type="ECO:0000256" key="2">
    <source>
        <dbReference type="ARBA" id="ARBA00023127"/>
    </source>
</evidence>
<sequence length="549" mass="60349">MKPRFCQYEYPRGVYAREVATHTHSVGEYDRDIYDTMMAQIAANRPNVELYRQQPYLTPAIRSKLVDFLLKMAVRLKIVPFVFAKAVRLFDRYCSKRIVLLDQSQLIITTCLWIAAKTQGGNNHFVNLANLDKVPSVRTISDLGYGAGGKFIGPTERFRLPKLHELVKLCGAKCNYDAGMFKQMEVHVLSTLEWATNDPGVDEFLMSSAEFCTIPSVVHSDGHHGHPLSLGEMASTKRFLAYVAHYSFDLCDVHPVHLAHVIGDIVNDTFNLTPGHPSFQSVGPILELGAPLDYTTYKSIKKHVVKSVLASSEFILKLFASKGPQYLYHQVCLAYKFGASHESPLATAVVAPRRPLGVTNAVAATGAGAATNGHRRPSAVSPVGMAAAAPASPLERKKPYPYTPSPYQAYPHSSQASVSSVSSSSASASASMSSSMSPMFAAPHYRASSSPQRRAPSVTTTSHSSRQQHQQHQQQQQQQQQLYKLPSLPHNGIFVHSHQHLSQTSLTSSASSAYGDDATGADLFEYDYVRRQGISTPLSENDSPIFIKH</sequence>